<dbReference type="GO" id="GO:0004016">
    <property type="term" value="F:adenylate cyclase activity"/>
    <property type="evidence" value="ECO:0007669"/>
    <property type="project" value="UniProtKB-EC"/>
</dbReference>
<evidence type="ECO:0000256" key="11">
    <source>
        <dbReference type="ARBA" id="ARBA00022998"/>
    </source>
</evidence>
<dbReference type="CDD" id="cd07302">
    <property type="entry name" value="CHD"/>
    <property type="match status" value="1"/>
</dbReference>
<evidence type="ECO:0000256" key="8">
    <source>
        <dbReference type="ARBA" id="ARBA00022840"/>
    </source>
</evidence>
<evidence type="ECO:0000256" key="3">
    <source>
        <dbReference type="ARBA" id="ARBA00012201"/>
    </source>
</evidence>
<reference evidence="23 24" key="1">
    <citation type="submission" date="2015-09" db="EMBL/GenBank/DDBJ databases">
        <title>Sorangium comparison.</title>
        <authorList>
            <person name="Zaburannyi N."/>
            <person name="Bunk B."/>
            <person name="Overmann J."/>
            <person name="Mueller R."/>
        </authorList>
    </citation>
    <scope>NUCLEOTIDE SEQUENCE [LARGE SCALE GENOMIC DNA]</scope>
    <source>
        <strain evidence="23 24">So ce836</strain>
    </source>
</reference>
<dbReference type="InterPro" id="IPR007892">
    <property type="entry name" value="CHASE4"/>
</dbReference>
<dbReference type="GO" id="GO:0005886">
    <property type="term" value="C:plasma membrane"/>
    <property type="evidence" value="ECO:0007669"/>
    <property type="project" value="UniProtKB-ARBA"/>
</dbReference>
<keyword evidence="8" id="KW-0067">ATP-binding</keyword>
<dbReference type="InterPro" id="IPR029787">
    <property type="entry name" value="Nucleotide_cyclase"/>
</dbReference>
<evidence type="ECO:0000256" key="13">
    <source>
        <dbReference type="ARBA" id="ARBA00023239"/>
    </source>
</evidence>
<evidence type="ECO:0000256" key="6">
    <source>
        <dbReference type="ARBA" id="ARBA00022723"/>
    </source>
</evidence>
<dbReference type="PROSITE" id="PS50125">
    <property type="entry name" value="GUANYLATE_CYCLASE_2"/>
    <property type="match status" value="1"/>
</dbReference>
<evidence type="ECO:0000313" key="23">
    <source>
        <dbReference type="EMBL" id="AUX28773.1"/>
    </source>
</evidence>
<dbReference type="GO" id="GO:0035556">
    <property type="term" value="P:intracellular signal transduction"/>
    <property type="evidence" value="ECO:0007669"/>
    <property type="project" value="InterPro"/>
</dbReference>
<proteinExistence type="inferred from homology"/>
<evidence type="ECO:0000256" key="1">
    <source>
        <dbReference type="ARBA" id="ARBA00001593"/>
    </source>
</evidence>
<comment type="subcellular location">
    <subcellularLocation>
        <location evidence="2">Membrane</location>
    </subcellularLocation>
</comment>
<comment type="catalytic activity">
    <reaction evidence="1">
        <text>ATP = 3',5'-cyclic AMP + diphosphate</text>
        <dbReference type="Rhea" id="RHEA:15389"/>
        <dbReference type="ChEBI" id="CHEBI:30616"/>
        <dbReference type="ChEBI" id="CHEBI:33019"/>
        <dbReference type="ChEBI" id="CHEBI:58165"/>
        <dbReference type="EC" id="4.6.1.1"/>
    </reaction>
</comment>
<keyword evidence="12 20" id="KW-0472">Membrane</keyword>
<dbReference type="GO" id="GO:0046872">
    <property type="term" value="F:metal ion binding"/>
    <property type="evidence" value="ECO:0007669"/>
    <property type="project" value="UniProtKB-KW"/>
</dbReference>
<dbReference type="PANTHER" id="PTHR11920:SF335">
    <property type="entry name" value="GUANYLATE CYCLASE"/>
    <property type="match status" value="1"/>
</dbReference>
<dbReference type="Pfam" id="PF00672">
    <property type="entry name" value="HAMP"/>
    <property type="match status" value="1"/>
</dbReference>
<dbReference type="SUPFAM" id="SSF55073">
    <property type="entry name" value="Nucleotide cyclase"/>
    <property type="match status" value="1"/>
</dbReference>
<dbReference type="PROSITE" id="PS00452">
    <property type="entry name" value="GUANYLATE_CYCLASE_1"/>
    <property type="match status" value="1"/>
</dbReference>
<dbReference type="SMART" id="SM00044">
    <property type="entry name" value="CYCc"/>
    <property type="match status" value="1"/>
</dbReference>
<evidence type="ECO:0000259" key="22">
    <source>
        <dbReference type="PROSITE" id="PS50885"/>
    </source>
</evidence>
<dbReference type="Pfam" id="PF05228">
    <property type="entry name" value="CHASE4"/>
    <property type="match status" value="1"/>
</dbReference>
<comment type="subunit">
    <text evidence="16">Homodimer. Can also exist as monomer.</text>
</comment>
<evidence type="ECO:0000313" key="24">
    <source>
        <dbReference type="Proteomes" id="UP000295497"/>
    </source>
</evidence>
<evidence type="ECO:0000256" key="4">
    <source>
        <dbReference type="ARBA" id="ARBA00021420"/>
    </source>
</evidence>
<dbReference type="PROSITE" id="PS50885">
    <property type="entry name" value="HAMP"/>
    <property type="match status" value="1"/>
</dbReference>
<dbReference type="EMBL" id="CP012672">
    <property type="protein sequence ID" value="AUX28773.1"/>
    <property type="molecule type" value="Genomic_DNA"/>
</dbReference>
<dbReference type="InterPro" id="IPR001054">
    <property type="entry name" value="A/G_cyclase"/>
</dbReference>
<evidence type="ECO:0000259" key="21">
    <source>
        <dbReference type="PROSITE" id="PS50125"/>
    </source>
</evidence>
<dbReference type="Pfam" id="PF00211">
    <property type="entry name" value="Guanylate_cyc"/>
    <property type="match status" value="1"/>
</dbReference>
<comment type="similarity">
    <text evidence="17">Belongs to the adenylyl cyclase class-4/guanylyl cyclase family.</text>
</comment>
<dbReference type="AlphaFoldDB" id="A0A4P2QHH4"/>
<evidence type="ECO:0000256" key="12">
    <source>
        <dbReference type="ARBA" id="ARBA00023136"/>
    </source>
</evidence>
<feature type="region of interest" description="Disordered" evidence="19">
    <location>
        <begin position="1"/>
        <end position="23"/>
    </location>
</feature>
<dbReference type="EC" id="4.6.1.1" evidence="3"/>
<keyword evidence="13 17" id="KW-0456">Lyase</keyword>
<dbReference type="GO" id="GO:0006171">
    <property type="term" value="P:cAMP biosynthetic process"/>
    <property type="evidence" value="ECO:0007669"/>
    <property type="project" value="UniProtKB-KW"/>
</dbReference>
<dbReference type="InterPro" id="IPR018297">
    <property type="entry name" value="A/G_cyclase_CS"/>
</dbReference>
<protein>
    <recommendedName>
        <fullName evidence="4">Adenylate cyclase</fullName>
        <ecNumber evidence="3">4.6.1.1</ecNumber>
    </recommendedName>
    <alternativeName>
        <fullName evidence="14">ATP pyrophosphate-lyase</fullName>
    </alternativeName>
    <alternativeName>
        <fullName evidence="15">Adenylyl cyclase</fullName>
    </alternativeName>
</protein>
<evidence type="ECO:0000256" key="17">
    <source>
        <dbReference type="RuleBase" id="RU000405"/>
    </source>
</evidence>
<sequence>MTKAHRTAARTAAATSSIHTWNSAPGALHGTAAWRAAWAGRTSLPPGPSSSEEPVQTSARIPGPRSHRARPVPPARVHLGPQHRPSAPPLRPPSIRRASAAPPPSVRRASAPARISIGSTSLTLKPALDALLSLRAKTLLAIAATLLGLSFALYGVSSRALLANSMAAEAQDTRRTVQVALNLVSQAVHDFNARWTDWSQWDDAHAFVQDGNQEFVRSNLVAELFDIARIDLAVFADADGIPVYSTGYDRAGKRWAPLPRGIAERLRIGDLLFGQDAPPSAVRGGIVLLPDGPMLVCSQPSVGSSGRGPVAGTVTFGRFLTDAEIRRLTEPAGLSLAVRRLDDPDLPADFREARAAMDGPEAILVHPLGEDRIAGYTVLDDIDGRPALLLRVDNDRAILRMGHDTLRYLVLVTVLVGLVFGGVTLLLLERLVLSRLARLSREVTDIGGVGDLSARVAMPGTDELSRLTGSINGMLSVLEANARRQSQQKAALEQAKAAAERAHERSDRLLLNILPRSIAEQLKEHEQLIAEHFEEVTILFADIAGFTSLAARLNPTEVVGLLNRMFSSFDQLADQHGLEKIKTIGDAYMVVGGLPAQRPDHARAIARMALAMTRAMSQFPADDGEPFRLRIGINTGPVIAGVIGKKKFSYDLWGDAVNVASRMESSGEPGRVQVSEASYALLRGDFLLEERGLVAIKGKGAMKTYWLLGEKTPR</sequence>
<organism evidence="23 24">
    <name type="scientific">Sorangium cellulosum</name>
    <name type="common">Polyangium cellulosum</name>
    <dbReference type="NCBI Taxonomy" id="56"/>
    <lineage>
        <taxon>Bacteria</taxon>
        <taxon>Pseudomonadati</taxon>
        <taxon>Myxococcota</taxon>
        <taxon>Polyangia</taxon>
        <taxon>Polyangiales</taxon>
        <taxon>Polyangiaceae</taxon>
        <taxon>Sorangium</taxon>
    </lineage>
</organism>
<evidence type="ECO:0000256" key="9">
    <source>
        <dbReference type="ARBA" id="ARBA00022842"/>
    </source>
</evidence>
<evidence type="ECO:0000256" key="7">
    <source>
        <dbReference type="ARBA" id="ARBA00022741"/>
    </source>
</evidence>
<evidence type="ECO:0000256" key="10">
    <source>
        <dbReference type="ARBA" id="ARBA00022989"/>
    </source>
</evidence>
<evidence type="ECO:0000256" key="5">
    <source>
        <dbReference type="ARBA" id="ARBA00022692"/>
    </source>
</evidence>
<accession>A0A4P2QHH4</accession>
<keyword evidence="6" id="KW-0479">Metal-binding</keyword>
<feature type="compositionally biased region" description="Low complexity" evidence="19">
    <location>
        <begin position="40"/>
        <end position="54"/>
    </location>
</feature>
<evidence type="ECO:0000256" key="20">
    <source>
        <dbReference type="SAM" id="Phobius"/>
    </source>
</evidence>
<keyword evidence="11" id="KW-0115">cAMP biosynthesis</keyword>
<feature type="region of interest" description="Disordered" evidence="19">
    <location>
        <begin position="40"/>
        <end position="112"/>
    </location>
</feature>
<feature type="domain" description="Guanylate cyclase" evidence="21">
    <location>
        <begin position="537"/>
        <end position="664"/>
    </location>
</feature>
<evidence type="ECO:0000256" key="2">
    <source>
        <dbReference type="ARBA" id="ARBA00004370"/>
    </source>
</evidence>
<evidence type="ECO:0000256" key="19">
    <source>
        <dbReference type="SAM" id="MobiDB-lite"/>
    </source>
</evidence>
<gene>
    <name evidence="23" type="primary">cyaA</name>
    <name evidence="23" type="ORF">SOCE836_008560</name>
</gene>
<feature type="domain" description="HAMP" evidence="22">
    <location>
        <begin position="430"/>
        <end position="483"/>
    </location>
</feature>
<dbReference type="InterPro" id="IPR050401">
    <property type="entry name" value="Cyclic_nucleotide_synthase"/>
</dbReference>
<evidence type="ECO:0000256" key="14">
    <source>
        <dbReference type="ARBA" id="ARBA00032597"/>
    </source>
</evidence>
<dbReference type="Proteomes" id="UP000295497">
    <property type="component" value="Chromosome"/>
</dbReference>
<feature type="compositionally biased region" description="Low complexity" evidence="19">
    <location>
        <begin position="93"/>
        <end position="112"/>
    </location>
</feature>
<keyword evidence="5 20" id="KW-0812">Transmembrane</keyword>
<keyword evidence="18" id="KW-0175">Coiled coil</keyword>
<keyword evidence="9" id="KW-0460">Magnesium</keyword>
<feature type="transmembrane region" description="Helical" evidence="20">
    <location>
        <begin position="138"/>
        <end position="156"/>
    </location>
</feature>
<feature type="compositionally biased region" description="Low complexity" evidence="19">
    <location>
        <begin position="9"/>
        <end position="20"/>
    </location>
</feature>
<dbReference type="PANTHER" id="PTHR11920">
    <property type="entry name" value="GUANYLYL CYCLASE"/>
    <property type="match status" value="1"/>
</dbReference>
<dbReference type="SMART" id="SM00304">
    <property type="entry name" value="HAMP"/>
    <property type="match status" value="1"/>
</dbReference>
<evidence type="ECO:0000256" key="18">
    <source>
        <dbReference type="SAM" id="Coils"/>
    </source>
</evidence>
<feature type="transmembrane region" description="Helical" evidence="20">
    <location>
        <begin position="408"/>
        <end position="428"/>
    </location>
</feature>
<evidence type="ECO:0000256" key="16">
    <source>
        <dbReference type="ARBA" id="ARBA00064436"/>
    </source>
</evidence>
<evidence type="ECO:0000256" key="15">
    <source>
        <dbReference type="ARBA" id="ARBA00032637"/>
    </source>
</evidence>
<keyword evidence="7" id="KW-0547">Nucleotide-binding</keyword>
<keyword evidence="10 20" id="KW-1133">Transmembrane helix</keyword>
<dbReference type="RefSeq" id="WP_237245013.1">
    <property type="nucleotide sequence ID" value="NZ_CP012672.1"/>
</dbReference>
<dbReference type="InterPro" id="IPR003660">
    <property type="entry name" value="HAMP_dom"/>
</dbReference>
<dbReference type="Gene3D" id="3.30.70.1230">
    <property type="entry name" value="Nucleotide cyclase"/>
    <property type="match status" value="1"/>
</dbReference>
<name>A0A4P2QHH4_SORCE</name>
<dbReference type="Gene3D" id="6.10.340.10">
    <property type="match status" value="1"/>
</dbReference>
<dbReference type="CDD" id="cd06225">
    <property type="entry name" value="HAMP"/>
    <property type="match status" value="1"/>
</dbReference>
<feature type="coiled-coil region" evidence="18">
    <location>
        <begin position="475"/>
        <end position="512"/>
    </location>
</feature>
<dbReference type="FunFam" id="3.30.70.1230:FF:000033">
    <property type="entry name" value="Adenylate cyclase"/>
    <property type="match status" value="1"/>
</dbReference>
<dbReference type="GO" id="GO:0005524">
    <property type="term" value="F:ATP binding"/>
    <property type="evidence" value="ECO:0007669"/>
    <property type="project" value="UniProtKB-KW"/>
</dbReference>